<feature type="compositionally biased region" description="Basic and acidic residues" evidence="1">
    <location>
        <begin position="1"/>
        <end position="10"/>
    </location>
</feature>
<keyword evidence="3" id="KW-1185">Reference proteome</keyword>
<proteinExistence type="predicted"/>
<comment type="caution">
    <text evidence="2">The sequence shown here is derived from an EMBL/GenBank/DDBJ whole genome shotgun (WGS) entry which is preliminary data.</text>
</comment>
<name>A0ABQ1MY10_9BACT</name>
<protein>
    <submittedName>
        <fullName evidence="2">Uncharacterized protein</fullName>
    </submittedName>
</protein>
<feature type="compositionally biased region" description="Basic and acidic residues" evidence="1">
    <location>
        <begin position="30"/>
        <end position="61"/>
    </location>
</feature>
<feature type="region of interest" description="Disordered" evidence="1">
    <location>
        <begin position="1"/>
        <end position="61"/>
    </location>
</feature>
<evidence type="ECO:0000313" key="2">
    <source>
        <dbReference type="EMBL" id="GGC49243.1"/>
    </source>
</evidence>
<accession>A0ABQ1MY10</accession>
<evidence type="ECO:0000313" key="3">
    <source>
        <dbReference type="Proteomes" id="UP000636010"/>
    </source>
</evidence>
<dbReference type="Proteomes" id="UP000636010">
    <property type="component" value="Unassembled WGS sequence"/>
</dbReference>
<evidence type="ECO:0000256" key="1">
    <source>
        <dbReference type="SAM" id="MobiDB-lite"/>
    </source>
</evidence>
<reference evidence="3" key="1">
    <citation type="journal article" date="2019" name="Int. J. Syst. Evol. Microbiol.">
        <title>The Global Catalogue of Microorganisms (GCM) 10K type strain sequencing project: providing services to taxonomists for standard genome sequencing and annotation.</title>
        <authorList>
            <consortium name="The Broad Institute Genomics Platform"/>
            <consortium name="The Broad Institute Genome Sequencing Center for Infectious Disease"/>
            <person name="Wu L."/>
            <person name="Ma J."/>
        </authorList>
    </citation>
    <scope>NUCLEOTIDE SEQUENCE [LARGE SCALE GENOMIC DNA]</scope>
    <source>
        <strain evidence="3">CGMCC 1.10832</strain>
    </source>
</reference>
<organism evidence="2 3">
    <name type="scientific">Marivirga lumbricoides</name>
    <dbReference type="NCBI Taxonomy" id="1046115"/>
    <lineage>
        <taxon>Bacteria</taxon>
        <taxon>Pseudomonadati</taxon>
        <taxon>Bacteroidota</taxon>
        <taxon>Cytophagia</taxon>
        <taxon>Cytophagales</taxon>
        <taxon>Marivirgaceae</taxon>
        <taxon>Marivirga</taxon>
    </lineage>
</organism>
<sequence length="61" mass="7045">MKMSENKEVGIRTYKSAQAPGQNPVQHFGGIKDLREEELKNMDEKHRHLRPELDKGEEVAN</sequence>
<feature type="compositionally biased region" description="Polar residues" evidence="1">
    <location>
        <begin position="15"/>
        <end position="25"/>
    </location>
</feature>
<gene>
    <name evidence="2" type="ORF">GCM10011506_38550</name>
</gene>
<dbReference type="EMBL" id="BMEC01000014">
    <property type="protein sequence ID" value="GGC49243.1"/>
    <property type="molecule type" value="Genomic_DNA"/>
</dbReference>